<reference evidence="1 2" key="1">
    <citation type="journal article" date="2013" name="Genome Announc.">
        <title>Draft Genome Sequence of Rhodococcus rhodnii Strain LMG5362, a Symbiont of Rhodnius prolixus (Hemiptera, Reduviidae, Triatominae), the Principle Vector of Trypanosoma cruzi.</title>
        <authorList>
            <person name="Pachebat J.A."/>
            <person name="van Keulen G."/>
            <person name="Whitten M.M."/>
            <person name="Girdwood S."/>
            <person name="Del Sol R."/>
            <person name="Dyson P.J."/>
            <person name="Facey P.D."/>
        </authorList>
    </citation>
    <scope>NUCLEOTIDE SEQUENCE [LARGE SCALE GENOMIC DNA]</scope>
    <source>
        <strain evidence="1 2">LMG 5362</strain>
    </source>
</reference>
<keyword evidence="2" id="KW-1185">Reference proteome</keyword>
<gene>
    <name evidence="1" type="ORF">Rrhod_0836</name>
</gene>
<proteinExistence type="predicted"/>
<dbReference type="EMBL" id="APMY01000026">
    <property type="protein sequence ID" value="EOM77768.1"/>
    <property type="molecule type" value="Genomic_DNA"/>
</dbReference>
<organism evidence="1 2">
    <name type="scientific">Rhodococcus rhodnii LMG 5362</name>
    <dbReference type="NCBI Taxonomy" id="1273125"/>
    <lineage>
        <taxon>Bacteria</taxon>
        <taxon>Bacillati</taxon>
        <taxon>Actinomycetota</taxon>
        <taxon>Actinomycetes</taxon>
        <taxon>Mycobacteriales</taxon>
        <taxon>Nocardiaceae</taxon>
        <taxon>Rhodococcus</taxon>
    </lineage>
</organism>
<protein>
    <submittedName>
        <fullName evidence="1">Uncharacterized protein</fullName>
    </submittedName>
</protein>
<comment type="caution">
    <text evidence="1">The sequence shown here is derived from an EMBL/GenBank/DDBJ whole genome shotgun (WGS) entry which is preliminary data.</text>
</comment>
<name>R7WR27_9NOCA</name>
<evidence type="ECO:0000313" key="1">
    <source>
        <dbReference type="EMBL" id="EOM77768.1"/>
    </source>
</evidence>
<dbReference type="Proteomes" id="UP000013525">
    <property type="component" value="Unassembled WGS sequence"/>
</dbReference>
<sequence>MDDDGWDPRLDWVLWEVELLAWRETGGDGAE</sequence>
<accession>R7WR27</accession>
<evidence type="ECO:0000313" key="2">
    <source>
        <dbReference type="Proteomes" id="UP000013525"/>
    </source>
</evidence>
<dbReference type="AlphaFoldDB" id="R7WR27"/>